<dbReference type="EMBL" id="MU853340">
    <property type="protein sequence ID" value="KAK4113001.1"/>
    <property type="molecule type" value="Genomic_DNA"/>
</dbReference>
<organism evidence="2 3">
    <name type="scientific">Canariomyces notabilis</name>
    <dbReference type="NCBI Taxonomy" id="2074819"/>
    <lineage>
        <taxon>Eukaryota</taxon>
        <taxon>Fungi</taxon>
        <taxon>Dikarya</taxon>
        <taxon>Ascomycota</taxon>
        <taxon>Pezizomycotina</taxon>
        <taxon>Sordariomycetes</taxon>
        <taxon>Sordariomycetidae</taxon>
        <taxon>Sordariales</taxon>
        <taxon>Chaetomiaceae</taxon>
        <taxon>Canariomyces</taxon>
    </lineage>
</organism>
<comment type="caution">
    <text evidence="2">The sequence shown here is derived from an EMBL/GenBank/DDBJ whole genome shotgun (WGS) entry which is preliminary data.</text>
</comment>
<feature type="compositionally biased region" description="Polar residues" evidence="1">
    <location>
        <begin position="35"/>
        <end position="46"/>
    </location>
</feature>
<dbReference type="GeneID" id="89941779"/>
<protein>
    <submittedName>
        <fullName evidence="2">Uncharacterized protein</fullName>
    </submittedName>
</protein>
<reference evidence="2" key="2">
    <citation type="submission" date="2023-05" db="EMBL/GenBank/DDBJ databases">
        <authorList>
            <consortium name="Lawrence Berkeley National Laboratory"/>
            <person name="Steindorff A."/>
            <person name="Hensen N."/>
            <person name="Bonometti L."/>
            <person name="Westerberg I."/>
            <person name="Brannstrom I.O."/>
            <person name="Guillou S."/>
            <person name="Cros-Aarteil S."/>
            <person name="Calhoun S."/>
            <person name="Haridas S."/>
            <person name="Kuo A."/>
            <person name="Mondo S."/>
            <person name="Pangilinan J."/>
            <person name="Riley R."/>
            <person name="Labutti K."/>
            <person name="Andreopoulos B."/>
            <person name="Lipzen A."/>
            <person name="Chen C."/>
            <person name="Yanf M."/>
            <person name="Daum C."/>
            <person name="Ng V."/>
            <person name="Clum A."/>
            <person name="Ohm R."/>
            <person name="Martin F."/>
            <person name="Silar P."/>
            <person name="Natvig D."/>
            <person name="Lalanne C."/>
            <person name="Gautier V."/>
            <person name="Ament-Velasquez S.L."/>
            <person name="Kruys A."/>
            <person name="Hutchinson M.I."/>
            <person name="Powell A.J."/>
            <person name="Barry K."/>
            <person name="Miller A.N."/>
            <person name="Grigoriev I.V."/>
            <person name="Debuchy R."/>
            <person name="Gladieux P."/>
            <person name="Thoren M.H."/>
            <person name="Johannesson H."/>
        </authorList>
    </citation>
    <scope>NUCLEOTIDE SEQUENCE</scope>
    <source>
        <strain evidence="2">CBS 508.74</strain>
    </source>
</reference>
<feature type="compositionally biased region" description="Basic and acidic residues" evidence="1">
    <location>
        <begin position="65"/>
        <end position="75"/>
    </location>
</feature>
<proteinExistence type="predicted"/>
<dbReference type="RefSeq" id="XP_064670571.1">
    <property type="nucleotide sequence ID" value="XM_064817654.1"/>
</dbReference>
<gene>
    <name evidence="2" type="ORF">N656DRAFT_797547</name>
</gene>
<evidence type="ECO:0000313" key="2">
    <source>
        <dbReference type="EMBL" id="KAK4113001.1"/>
    </source>
</evidence>
<dbReference type="Proteomes" id="UP001302812">
    <property type="component" value="Unassembled WGS sequence"/>
</dbReference>
<feature type="region of interest" description="Disordered" evidence="1">
    <location>
        <begin position="31"/>
        <end position="94"/>
    </location>
</feature>
<sequence>MILPKQISIVLGIATFRTTAVRLTSVRSLSTSSSWRANPTKQSSSNDPRDSTPVDDIDLVFDYPTQRKEAYEKQSSKPPGMDPKQAVGSKRAGRAMGFSDNKAMYIGLGAVGLGGVYMYRRRGNSGAKNQSEQSRTSAGTTSNMERAIGRGRGG</sequence>
<accession>A0AAN6YSQ5</accession>
<keyword evidence="3" id="KW-1185">Reference proteome</keyword>
<evidence type="ECO:0000256" key="1">
    <source>
        <dbReference type="SAM" id="MobiDB-lite"/>
    </source>
</evidence>
<evidence type="ECO:0000313" key="3">
    <source>
        <dbReference type="Proteomes" id="UP001302812"/>
    </source>
</evidence>
<name>A0AAN6YSQ5_9PEZI</name>
<reference evidence="2" key="1">
    <citation type="journal article" date="2023" name="Mol. Phylogenet. Evol.">
        <title>Genome-scale phylogeny and comparative genomics of the fungal order Sordariales.</title>
        <authorList>
            <person name="Hensen N."/>
            <person name="Bonometti L."/>
            <person name="Westerberg I."/>
            <person name="Brannstrom I.O."/>
            <person name="Guillou S."/>
            <person name="Cros-Aarteil S."/>
            <person name="Calhoun S."/>
            <person name="Haridas S."/>
            <person name="Kuo A."/>
            <person name="Mondo S."/>
            <person name="Pangilinan J."/>
            <person name="Riley R."/>
            <person name="LaButti K."/>
            <person name="Andreopoulos B."/>
            <person name="Lipzen A."/>
            <person name="Chen C."/>
            <person name="Yan M."/>
            <person name="Daum C."/>
            <person name="Ng V."/>
            <person name="Clum A."/>
            <person name="Steindorff A."/>
            <person name="Ohm R.A."/>
            <person name="Martin F."/>
            <person name="Silar P."/>
            <person name="Natvig D.O."/>
            <person name="Lalanne C."/>
            <person name="Gautier V."/>
            <person name="Ament-Velasquez S.L."/>
            <person name="Kruys A."/>
            <person name="Hutchinson M.I."/>
            <person name="Powell A.J."/>
            <person name="Barry K."/>
            <person name="Miller A.N."/>
            <person name="Grigoriev I.V."/>
            <person name="Debuchy R."/>
            <person name="Gladieux P."/>
            <person name="Hiltunen Thoren M."/>
            <person name="Johannesson H."/>
        </authorList>
    </citation>
    <scope>NUCLEOTIDE SEQUENCE</scope>
    <source>
        <strain evidence="2">CBS 508.74</strain>
    </source>
</reference>
<dbReference type="AlphaFoldDB" id="A0AAN6YSQ5"/>
<feature type="compositionally biased region" description="Polar residues" evidence="1">
    <location>
        <begin position="126"/>
        <end position="144"/>
    </location>
</feature>
<feature type="region of interest" description="Disordered" evidence="1">
    <location>
        <begin position="121"/>
        <end position="154"/>
    </location>
</feature>